<reference evidence="1 2" key="1">
    <citation type="submission" date="2019-09" db="EMBL/GenBank/DDBJ databases">
        <authorList>
            <person name="Depoorter E."/>
        </authorList>
    </citation>
    <scope>NUCLEOTIDE SEQUENCE [LARGE SCALE GENOMIC DNA]</scope>
    <source>
        <strain evidence="1">LMG 30113</strain>
    </source>
</reference>
<evidence type="ECO:0008006" key="3">
    <source>
        <dbReference type="Google" id="ProtNLM"/>
    </source>
</evidence>
<name>A0A6J5E0D7_9BURK</name>
<dbReference type="EMBL" id="CABVQD010000046">
    <property type="protein sequence ID" value="VWC43678.1"/>
    <property type="molecule type" value="Genomic_DNA"/>
</dbReference>
<dbReference type="RefSeq" id="WP_034200046.1">
    <property type="nucleotide sequence ID" value="NZ_CABVQD010000046.1"/>
</dbReference>
<evidence type="ECO:0000313" key="1">
    <source>
        <dbReference type="EMBL" id="VWC43678.1"/>
    </source>
</evidence>
<dbReference type="Gene3D" id="1.10.287.1700">
    <property type="match status" value="1"/>
</dbReference>
<dbReference type="Proteomes" id="UP000494330">
    <property type="component" value="Unassembled WGS sequence"/>
</dbReference>
<accession>A0A6J5E0D7</accession>
<gene>
    <name evidence="1" type="ORF">BPA30113_07120</name>
</gene>
<keyword evidence="2" id="KW-1185">Reference proteome</keyword>
<proteinExistence type="predicted"/>
<organism evidence="1 2">
    <name type="scientific">Burkholderia paludis</name>
    <dbReference type="NCBI Taxonomy" id="1506587"/>
    <lineage>
        <taxon>Bacteria</taxon>
        <taxon>Pseudomonadati</taxon>
        <taxon>Pseudomonadota</taxon>
        <taxon>Betaproteobacteria</taxon>
        <taxon>Burkholderiales</taxon>
        <taxon>Burkholderiaceae</taxon>
        <taxon>Burkholderia</taxon>
        <taxon>Burkholderia cepacia complex</taxon>
    </lineage>
</organism>
<dbReference type="InterPro" id="IPR053716">
    <property type="entry name" value="Flag_assembly_chemotaxis_eff"/>
</dbReference>
<dbReference type="AlphaFoldDB" id="A0A6J5E0D7"/>
<protein>
    <recommendedName>
        <fullName evidence="3">Flagellar FliJ protein</fullName>
    </recommendedName>
</protein>
<evidence type="ECO:0000313" key="2">
    <source>
        <dbReference type="Proteomes" id="UP000494330"/>
    </source>
</evidence>
<sequence length="162" mass="18061">MSVDLRGFRYRLEPARRLADWRLAAAIARLGEVQRALDEVTRQIGDLDAACETQAQRLASRMVAGCDPSGYASGLAWIAGLHRERNAAWAVKDEWLERRRGVRSELAMLQARVDAFGAHRDVCETAYASEEALREAAEADKDWLARTAMRARNLARGGSYGK</sequence>